<proteinExistence type="predicted"/>
<comment type="caution">
    <text evidence="1">The sequence shown here is derived from an EMBL/GenBank/DDBJ whole genome shotgun (WGS) entry which is preliminary data.</text>
</comment>
<evidence type="ECO:0000313" key="1">
    <source>
        <dbReference type="EMBL" id="KKN56703.1"/>
    </source>
</evidence>
<organism evidence="1">
    <name type="scientific">marine sediment metagenome</name>
    <dbReference type="NCBI Taxonomy" id="412755"/>
    <lineage>
        <taxon>unclassified sequences</taxon>
        <taxon>metagenomes</taxon>
        <taxon>ecological metagenomes</taxon>
    </lineage>
</organism>
<dbReference type="AlphaFoldDB" id="A0A0F9UST8"/>
<dbReference type="EMBL" id="LAZR01000835">
    <property type="protein sequence ID" value="KKN56703.1"/>
    <property type="molecule type" value="Genomic_DNA"/>
</dbReference>
<name>A0A0F9UST8_9ZZZZ</name>
<gene>
    <name evidence="1" type="ORF">LCGC14_0570200</name>
</gene>
<protein>
    <submittedName>
        <fullName evidence="1">Uncharacterized protein</fullName>
    </submittedName>
</protein>
<sequence length="64" mass="7312">MNIEFVNRDGDVIKRQEHATVQPMLGMRLRMQADGDTGMRPYQVIGLVYFPGGSEMLEVRVDKD</sequence>
<accession>A0A0F9UST8</accession>
<reference evidence="1" key="1">
    <citation type="journal article" date="2015" name="Nature">
        <title>Complex archaea that bridge the gap between prokaryotes and eukaryotes.</title>
        <authorList>
            <person name="Spang A."/>
            <person name="Saw J.H."/>
            <person name="Jorgensen S.L."/>
            <person name="Zaremba-Niedzwiedzka K."/>
            <person name="Martijn J."/>
            <person name="Lind A.E."/>
            <person name="van Eijk R."/>
            <person name="Schleper C."/>
            <person name="Guy L."/>
            <person name="Ettema T.J."/>
        </authorList>
    </citation>
    <scope>NUCLEOTIDE SEQUENCE</scope>
</reference>